<evidence type="ECO:0000313" key="13">
    <source>
        <dbReference type="EMBL" id="MCS4557160.1"/>
    </source>
</evidence>
<feature type="domain" description="TonB-dependent receptor plug" evidence="12">
    <location>
        <begin position="136"/>
        <end position="240"/>
    </location>
</feature>
<name>A0ABT2FNF5_9GAMM</name>
<accession>A0ABT2FNF5</accession>
<dbReference type="PROSITE" id="PS52016">
    <property type="entry name" value="TONB_DEPENDENT_REC_3"/>
    <property type="match status" value="1"/>
</dbReference>
<dbReference type="Gene3D" id="2.60.40.1120">
    <property type="entry name" value="Carboxypeptidase-like, regulatory domain"/>
    <property type="match status" value="1"/>
</dbReference>
<keyword evidence="14" id="KW-1185">Reference proteome</keyword>
<dbReference type="PANTHER" id="PTHR40980:SF4">
    <property type="entry name" value="TONB-DEPENDENT RECEPTOR-LIKE BETA-BARREL DOMAIN-CONTAINING PROTEIN"/>
    <property type="match status" value="1"/>
</dbReference>
<dbReference type="Pfam" id="PF07715">
    <property type="entry name" value="Plug"/>
    <property type="match status" value="1"/>
</dbReference>
<evidence type="ECO:0000259" key="12">
    <source>
        <dbReference type="Pfam" id="PF07715"/>
    </source>
</evidence>
<dbReference type="InterPro" id="IPR036942">
    <property type="entry name" value="Beta-barrel_TonB_sf"/>
</dbReference>
<dbReference type="InterPro" id="IPR000531">
    <property type="entry name" value="Beta-barrel_TonB"/>
</dbReference>
<comment type="subcellular location">
    <subcellularLocation>
        <location evidence="1 8">Cell outer membrane</location>
        <topology evidence="1 8">Multi-pass membrane protein</topology>
    </subcellularLocation>
</comment>
<evidence type="ECO:0000259" key="11">
    <source>
        <dbReference type="Pfam" id="PF00593"/>
    </source>
</evidence>
<dbReference type="RefSeq" id="WP_238896637.1">
    <property type="nucleotide sequence ID" value="NZ_JAKOGG010000007.1"/>
</dbReference>
<dbReference type="Proteomes" id="UP001201549">
    <property type="component" value="Unassembled WGS sequence"/>
</dbReference>
<sequence>MTRTTVGRQPLRSRKTPLAMACAIVLTTAAMPSIAAEITGTVTDPQGQPIQGVSVSLQGQSRPQLTDAAGHYQFRDLAAGQYQLLAGTGSHQQSKQLRVDASQNATINFSLDASDIEHVAVIGQGGALSASLNAQRNADNFITVSSADAIGEFPDSNAAESLQRMAGLSIERDQGEGRFVRVRGLSPDLNAVTYNGAQLPAPEAGSRAVALDVIPSDLLQSLTVTKTLTPDMDADSLGGAVDIKSLSAFDKDGRFTKLTAEGSFDTHQSEYGNKLAATYSDRFAIGGLDDDFGMALAASNAVRKFGSDNVETGGDWQLGDQGPLLEKVQMRDYQIERERLGLAANFDWRPNQNNQVYLRTLYSRFADQESRNAIVSKFGDGLALGDDQQSGKVSRELKSREEVQTIKSIVLGSKSDIEDWQLSSQFGWSEAEETNPNGIAGAAFEQKFADGLSYQSTRKPVISGPEAFYDASGYELDEIEVVNSDAKDSSYNGRLDLSRNLYLDDVVLQLKSGIKINRRKKSNEETHWLYKDLDEQGVSGTALTLADYAGTEVDYEFGKFGPRIQDHSIHQLLASLNRDDNVDPLESTLNDYVIHEDVNAAYLMATSDWGKLRMVAGVRYEDTSLRGDGWQYDEPNDQFSARHVGNDYDNWLPSVQFRYGISSDVILRAAWTNSLVRPTFEQVSPGYLLEGNSDAPEASFGNPALQPLESANYDISAEYYMGESGVLSAGLFYKAIDNFIYEADLAGRSGYENYDKATTFINGDSSKLYGAEFNFAQKLDSLPEPWNGLLFSANLTLTHSEASISWLDDGELQRRDIRFPSQSNTTGNIALGYENEYLSLRFSAAYKSNYLTEIGALDDADYDIYQQEHLQFDFIAKGFVSKDVMVYFKALNINDEPYYTYSGSAARNAQYEDYGPTYQIGINISGF</sequence>
<keyword evidence="5 9" id="KW-0798">TonB box</keyword>
<keyword evidence="10" id="KW-0732">Signal</keyword>
<dbReference type="NCBIfam" id="TIGR01782">
    <property type="entry name" value="TonB-Xanth-Caul"/>
    <property type="match status" value="1"/>
</dbReference>
<keyword evidence="13" id="KW-0675">Receptor</keyword>
<evidence type="ECO:0000256" key="6">
    <source>
        <dbReference type="ARBA" id="ARBA00023136"/>
    </source>
</evidence>
<feature type="chain" id="PRO_5046195765" evidence="10">
    <location>
        <begin position="36"/>
        <end position="927"/>
    </location>
</feature>
<dbReference type="InterPro" id="IPR039426">
    <property type="entry name" value="TonB-dep_rcpt-like"/>
</dbReference>
<dbReference type="InterPro" id="IPR012910">
    <property type="entry name" value="Plug_dom"/>
</dbReference>
<dbReference type="EMBL" id="JAKOGG010000007">
    <property type="protein sequence ID" value="MCS4557160.1"/>
    <property type="molecule type" value="Genomic_DNA"/>
</dbReference>
<evidence type="ECO:0000256" key="3">
    <source>
        <dbReference type="ARBA" id="ARBA00022452"/>
    </source>
</evidence>
<keyword evidence="4 8" id="KW-0812">Transmembrane</keyword>
<dbReference type="Gene3D" id="2.170.130.10">
    <property type="entry name" value="TonB-dependent receptor, plug domain"/>
    <property type="match status" value="1"/>
</dbReference>
<evidence type="ECO:0000313" key="14">
    <source>
        <dbReference type="Proteomes" id="UP001201549"/>
    </source>
</evidence>
<evidence type="ECO:0000256" key="4">
    <source>
        <dbReference type="ARBA" id="ARBA00022692"/>
    </source>
</evidence>
<comment type="caution">
    <text evidence="13">The sequence shown here is derived from an EMBL/GenBank/DDBJ whole genome shotgun (WGS) entry which is preliminary data.</text>
</comment>
<keyword evidence="2 8" id="KW-0813">Transport</keyword>
<dbReference type="InterPro" id="IPR008969">
    <property type="entry name" value="CarboxyPept-like_regulatory"/>
</dbReference>
<dbReference type="SUPFAM" id="SSF56935">
    <property type="entry name" value="Porins"/>
    <property type="match status" value="1"/>
</dbReference>
<keyword evidence="3 8" id="KW-1134">Transmembrane beta strand</keyword>
<dbReference type="CDD" id="cd01347">
    <property type="entry name" value="ligand_gated_channel"/>
    <property type="match status" value="1"/>
</dbReference>
<proteinExistence type="inferred from homology"/>
<keyword evidence="6 8" id="KW-0472">Membrane</keyword>
<reference evidence="14" key="1">
    <citation type="submission" date="2023-07" db="EMBL/GenBank/DDBJ databases">
        <title>Shewanella mangrovi sp. nov., an acetaldehyde- degrading bacterium isolated from mangrove sediment.</title>
        <authorList>
            <person name="Liu Y."/>
        </authorList>
    </citation>
    <scope>NUCLEOTIDE SEQUENCE [LARGE SCALE GENOMIC DNA]</scope>
    <source>
        <strain evidence="14">C32</strain>
    </source>
</reference>
<dbReference type="SUPFAM" id="SSF49464">
    <property type="entry name" value="Carboxypeptidase regulatory domain-like"/>
    <property type="match status" value="1"/>
</dbReference>
<dbReference type="Pfam" id="PF00593">
    <property type="entry name" value="TonB_dep_Rec_b-barrel"/>
    <property type="match status" value="1"/>
</dbReference>
<evidence type="ECO:0000256" key="2">
    <source>
        <dbReference type="ARBA" id="ARBA00022448"/>
    </source>
</evidence>
<evidence type="ECO:0000256" key="5">
    <source>
        <dbReference type="ARBA" id="ARBA00023077"/>
    </source>
</evidence>
<evidence type="ECO:0000256" key="8">
    <source>
        <dbReference type="PROSITE-ProRule" id="PRU01360"/>
    </source>
</evidence>
<evidence type="ECO:0000256" key="10">
    <source>
        <dbReference type="SAM" id="SignalP"/>
    </source>
</evidence>
<dbReference type="InterPro" id="IPR010104">
    <property type="entry name" value="TonB_rcpt_bac"/>
</dbReference>
<organism evidence="13 14">
    <name type="scientific">Shewanella electrica</name>
    <dbReference type="NCBI Taxonomy" id="515560"/>
    <lineage>
        <taxon>Bacteria</taxon>
        <taxon>Pseudomonadati</taxon>
        <taxon>Pseudomonadota</taxon>
        <taxon>Gammaproteobacteria</taxon>
        <taxon>Alteromonadales</taxon>
        <taxon>Shewanellaceae</taxon>
        <taxon>Shewanella</taxon>
    </lineage>
</organism>
<feature type="signal peptide" evidence="10">
    <location>
        <begin position="1"/>
        <end position="35"/>
    </location>
</feature>
<dbReference type="InterPro" id="IPR037066">
    <property type="entry name" value="Plug_dom_sf"/>
</dbReference>
<comment type="similarity">
    <text evidence="8 9">Belongs to the TonB-dependent receptor family.</text>
</comment>
<evidence type="ECO:0000256" key="9">
    <source>
        <dbReference type="RuleBase" id="RU003357"/>
    </source>
</evidence>
<dbReference type="Pfam" id="PF13620">
    <property type="entry name" value="CarboxypepD_reg"/>
    <property type="match status" value="1"/>
</dbReference>
<gene>
    <name evidence="13" type="ORF">L9G74_11970</name>
</gene>
<dbReference type="PANTHER" id="PTHR40980">
    <property type="entry name" value="PLUG DOMAIN-CONTAINING PROTEIN"/>
    <property type="match status" value="1"/>
</dbReference>
<evidence type="ECO:0000256" key="1">
    <source>
        <dbReference type="ARBA" id="ARBA00004571"/>
    </source>
</evidence>
<evidence type="ECO:0000256" key="7">
    <source>
        <dbReference type="ARBA" id="ARBA00023237"/>
    </source>
</evidence>
<dbReference type="Gene3D" id="2.40.170.20">
    <property type="entry name" value="TonB-dependent receptor, beta-barrel domain"/>
    <property type="match status" value="1"/>
</dbReference>
<protein>
    <submittedName>
        <fullName evidence="13">TonB-dependent receptor</fullName>
    </submittedName>
</protein>
<feature type="domain" description="TonB-dependent receptor-like beta-barrel" evidence="11">
    <location>
        <begin position="435"/>
        <end position="876"/>
    </location>
</feature>
<keyword evidence="7 8" id="KW-0998">Cell outer membrane</keyword>